<reference evidence="5" key="1">
    <citation type="submission" date="2023-10" db="EMBL/GenBank/DDBJ databases">
        <authorList>
            <consortium name="Clinical and Environmental Microbiology Branch: Whole genome sequencing antimicrobial resistance pathogens in the healthcare setting"/>
        </authorList>
    </citation>
    <scope>NUCLEOTIDE SEQUENCE</scope>
    <source>
        <strain evidence="5">2020QW-00022</strain>
    </source>
</reference>
<accession>A0AAD2ZGV2</accession>
<dbReference type="EMBL" id="ABEXCJ040000001">
    <property type="protein sequence ID" value="ELR5215989.1"/>
    <property type="molecule type" value="Genomic_DNA"/>
</dbReference>
<comment type="caution">
    <text evidence="5">The sequence shown here is derived from an EMBL/GenBank/DDBJ whole genome shotgun (WGS) entry which is preliminary data.</text>
</comment>
<evidence type="ECO:0000313" key="6">
    <source>
        <dbReference type="EMBL" id="EMR4588176.1"/>
    </source>
</evidence>
<dbReference type="InterPro" id="IPR050708">
    <property type="entry name" value="T6SS_VgrG/RHS"/>
</dbReference>
<evidence type="ECO:0000256" key="1">
    <source>
        <dbReference type="ARBA" id="ARBA00022737"/>
    </source>
</evidence>
<dbReference type="NCBIfam" id="TIGR03696">
    <property type="entry name" value="Rhs_assc_core"/>
    <property type="match status" value="1"/>
</dbReference>
<name>A0AAD2ZGV2_PRORE</name>
<sequence length="1635" mass="184363">MSDKHIGDAEGGFKAVSSAPDVCKVGNAVVPFDSYQSLNHIKKFATSVRARGALTLNVGSIIAGSQSNAGSGVMSGTSQGSGDCIILTGSTSVRIEGQPAAMHGSLVAMNNKNTLGTLITNEASPGNPVESNKIPCNDPPVISDLLRNLVTEKEALQQSFVSQAIVAKENAVNQADKYLDEKIDSIRSEPVEGWGWAGDAFNFYRDVRDGARRATLGLVKDTGIGLVHMSDAIPINPIQMVKNAENTLDALILLENTRLGNVCQESMSESAKEAWENTKKAVSDAMERLENKWDKGTSDKAEIVSRGILEIATILFPASKAGTVGKAGEGVNAIKGARALDAVADTSKGITTLKELRAAEAAIAAKEAQVAEKSVQTITDIAKDAERALPAPGPRISPKVEAAAEKPSATPKNTDVKAENPAPKKSDDVGGTCTAGATCKGEPVNVATGDFIQQWQVVRIPGLLPIILHRTYQSTSAASGLFGPKWTDEWSRCLRIDNNKIIFKDSDGAQFDFIAKENTVRSRNTHAPHYLLAGSKNESLTIFDSIQQHTLSFAHIDGDYRRLSAITDRNQNSIHFIYNDTHQLAEIRRNDGFLLELEYQKGQLQRIIGGKQKDEQHVFAVCAYDPQGYLSECDAYQQNRLWHRYTTDGLMVQWGDTDQTELTLTYDDKGRVITTHSSSGYWHDRFIYDDTQRMTTYIDGEGGYSRYYYNEDNLVTRAIDPLWRETHTQWKQRQKISEINSLGEKTEYGYHFDGQLAYLFLPDGRHVYYDYNEMGQLISYTSPSGEKWLLDYDTQGNLTTLTDPQGHIQAYEYSQHGELLKAIHPNGAQWQYEYNDSHQLIKTTNPYQNSTDYQFDELGRLQEYTDALKHTTRYRYSSEHAGVNGSVSDILLPDDAHQYIEYDSERRVVAVTDGEGKITRYRYGPFDLLLAMVRPDGTEVRFEYDSLTRLKAVINATGDKYTYERDRAGQIIRETDFTGRVQEHRYDQLGRRIATRYPDQHELRWRYDVSGLVVEQSEWLDNGVENKCLSTTTYEYNARLQLVKATNPDSVVEFEYDAQGRLTCERINGQEIKHDWDSDHSTLARTTFGDRELHYAFGQLGELTSLQINQHAPLQYSYNAVGQEYLRRSEAGFANSSHYTATGLLAHQRAGCGSENFLQSLQQNPHQPPFCTDVHRSYQYDRAHNVVRIEDDRWKQTTYRYNANDQITETQYSNQIGNRDEKFLYDANLNLTEHMTLPSDAQGAMLQLFQQQQAGRVTRRDTARGYQLYHYDVNGRLEKKVVYEHGYRPKEWRYLWNTQNQLTACFTPKGDCWRYTYDAFGRRLSKTKVVDSQAAHIDPQFPQLKPKVAAWHYLWSGDQMVEETPIYADGTIAYDSQVQWLYEPGSITPTARYQNGKLHYVVTDHQGTPREIFTEAGKATWAGRLNTWGQMQFWQSRDGLADNDPNYTECHFRFAGQYEDRETGLYYNRFRYYDKDNGQYISPDPIGLQGGVNPYGYVHCPTGFIDPFGLAGCPPNDLVQKVNGRNPINSKYAGQVYPVELLPLEIRGKYPHSVPFTLTGFPDFSRYAIKNVRITPGNSRAVDFARADKIAGYSKQNPRPSDYTWHHDKDTGYMQLVPTDIHGAVRHTGGIANGK</sequence>
<evidence type="ECO:0000259" key="3">
    <source>
        <dbReference type="Pfam" id="PF20148"/>
    </source>
</evidence>
<feature type="domain" description="Teneurin-like YD-shell" evidence="4">
    <location>
        <begin position="709"/>
        <end position="881"/>
    </location>
</feature>
<dbReference type="InterPro" id="IPR032869">
    <property type="entry name" value="WHH_dom_containing"/>
</dbReference>
<protein>
    <submittedName>
        <fullName evidence="5">DUF4150 domain-containing protein</fullName>
    </submittedName>
</protein>
<dbReference type="Pfam" id="PF14414">
    <property type="entry name" value="WHH"/>
    <property type="match status" value="1"/>
</dbReference>
<feature type="domain" description="Teneurin-like YD-shell" evidence="4">
    <location>
        <begin position="1188"/>
        <end position="1484"/>
    </location>
</feature>
<evidence type="ECO:0000259" key="4">
    <source>
        <dbReference type="Pfam" id="PF25023"/>
    </source>
</evidence>
<dbReference type="NCBIfam" id="TIGR01643">
    <property type="entry name" value="YD_repeat_2x"/>
    <property type="match status" value="8"/>
</dbReference>
<feature type="domain" description="DUF6531" evidence="3">
    <location>
        <begin position="441"/>
        <end position="513"/>
    </location>
</feature>
<keyword evidence="1" id="KW-0677">Repeat</keyword>
<dbReference type="Gene3D" id="2.180.10.10">
    <property type="entry name" value="RHS repeat-associated core"/>
    <property type="match status" value="2"/>
</dbReference>
<feature type="region of interest" description="Disordered" evidence="2">
    <location>
        <begin position="386"/>
        <end position="431"/>
    </location>
</feature>
<dbReference type="Pfam" id="PF20148">
    <property type="entry name" value="DUF6531"/>
    <property type="match status" value="1"/>
</dbReference>
<dbReference type="EMBL" id="ABEXCJ050000001">
    <property type="protein sequence ID" value="EMR4588176.1"/>
    <property type="molecule type" value="Genomic_DNA"/>
</dbReference>
<dbReference type="Pfam" id="PF25023">
    <property type="entry name" value="TEN_YD-shell"/>
    <property type="match status" value="3"/>
</dbReference>
<organism evidence="5">
    <name type="scientific">Providencia rettgeri</name>
    <dbReference type="NCBI Taxonomy" id="587"/>
    <lineage>
        <taxon>Bacteria</taxon>
        <taxon>Pseudomonadati</taxon>
        <taxon>Pseudomonadota</taxon>
        <taxon>Gammaproteobacteria</taxon>
        <taxon>Enterobacterales</taxon>
        <taxon>Morganellaceae</taxon>
        <taxon>Providencia</taxon>
    </lineage>
</organism>
<dbReference type="InterPro" id="IPR006530">
    <property type="entry name" value="YD"/>
</dbReference>
<dbReference type="InterPro" id="IPR056823">
    <property type="entry name" value="TEN-like_YD-shell"/>
</dbReference>
<evidence type="ECO:0000313" key="5">
    <source>
        <dbReference type="EMBL" id="ELR5215989.1"/>
    </source>
</evidence>
<gene>
    <name evidence="6" type="ORF">M0K77_000429</name>
    <name evidence="5" type="ORF">M0K77_RS02145</name>
</gene>
<dbReference type="CDD" id="cd14740">
    <property type="entry name" value="PAAR_4"/>
    <property type="match status" value="1"/>
</dbReference>
<dbReference type="InterPro" id="IPR022385">
    <property type="entry name" value="Rhs_assc_core"/>
</dbReference>
<feature type="domain" description="Teneurin-like YD-shell" evidence="4">
    <location>
        <begin position="898"/>
        <end position="1012"/>
    </location>
</feature>
<dbReference type="Pfam" id="PF13665">
    <property type="entry name" value="Tox-PAAR-like"/>
    <property type="match status" value="1"/>
</dbReference>
<dbReference type="InterPro" id="IPR045351">
    <property type="entry name" value="DUF6531"/>
</dbReference>
<dbReference type="PANTHER" id="PTHR32305:SF15">
    <property type="entry name" value="PROTEIN RHSA-RELATED"/>
    <property type="match status" value="1"/>
</dbReference>
<proteinExistence type="predicted"/>
<dbReference type="PANTHER" id="PTHR32305">
    <property type="match status" value="1"/>
</dbReference>
<evidence type="ECO:0000256" key="2">
    <source>
        <dbReference type="SAM" id="MobiDB-lite"/>
    </source>
</evidence>
<feature type="compositionally biased region" description="Basic and acidic residues" evidence="2">
    <location>
        <begin position="414"/>
        <end position="428"/>
    </location>
</feature>